<dbReference type="InterPro" id="IPR029063">
    <property type="entry name" value="SAM-dependent_MTases_sf"/>
</dbReference>
<dbReference type="GO" id="GO:0032259">
    <property type="term" value="P:methylation"/>
    <property type="evidence" value="ECO:0007669"/>
    <property type="project" value="UniProtKB-KW"/>
</dbReference>
<keyword evidence="2" id="KW-0489">Methyltransferase</keyword>
<comment type="caution">
    <text evidence="2">The sequence shown here is derived from an EMBL/GenBank/DDBJ whole genome shotgun (WGS) entry which is preliminary data.</text>
</comment>
<proteinExistence type="predicted"/>
<dbReference type="SUPFAM" id="SSF53335">
    <property type="entry name" value="S-adenosyl-L-methionine-dependent methyltransferases"/>
    <property type="match status" value="1"/>
</dbReference>
<protein>
    <submittedName>
        <fullName evidence="2">Methyltransferase domain-containing protein</fullName>
    </submittedName>
</protein>
<gene>
    <name evidence="2" type="ORF">ENR59_01045</name>
</gene>
<evidence type="ECO:0000313" key="2">
    <source>
        <dbReference type="EMBL" id="HGG91525.1"/>
    </source>
</evidence>
<dbReference type="InterPro" id="IPR013216">
    <property type="entry name" value="Methyltransf_11"/>
</dbReference>
<sequence>MTNAPQFHADAGRAAGIRPALPASYLLEYLRDGRTPIRAISDLAISQSVPLLSCDGTIIELGAAGDYYKKFFPATQRYSTSDISGAADMVLDMTAMDLPDNSVAAFISTYSLEHVFDFAKVFQEVYRTLLPGGRFLLIVPFLYHYHAAPDDYFRFSRSCIEKLLDKFNVLTYVPIGNREIFTAELYHEKSVLGSGRGALWRFAVRCLALPVLAAGVFRRIEASAFTPAHYYLCEKPA</sequence>
<accession>A0A7C3WC82</accession>
<keyword evidence="2" id="KW-0808">Transferase</keyword>
<dbReference type="AlphaFoldDB" id="A0A7C3WC82"/>
<name>A0A7C3WC82_9BACT</name>
<organism evidence="2">
    <name type="scientific">Fundidesulfovibrio putealis</name>
    <dbReference type="NCBI Taxonomy" id="270496"/>
    <lineage>
        <taxon>Bacteria</taxon>
        <taxon>Pseudomonadati</taxon>
        <taxon>Thermodesulfobacteriota</taxon>
        <taxon>Desulfovibrionia</taxon>
        <taxon>Desulfovibrionales</taxon>
        <taxon>Desulfovibrionaceae</taxon>
        <taxon>Fundidesulfovibrio</taxon>
    </lineage>
</organism>
<evidence type="ECO:0000259" key="1">
    <source>
        <dbReference type="Pfam" id="PF08241"/>
    </source>
</evidence>
<dbReference type="Gene3D" id="3.40.50.150">
    <property type="entry name" value="Vaccinia Virus protein VP39"/>
    <property type="match status" value="1"/>
</dbReference>
<reference evidence="2" key="1">
    <citation type="journal article" date="2020" name="mSystems">
        <title>Genome- and Community-Level Interaction Insights into Carbon Utilization and Element Cycling Functions of Hydrothermarchaeota in Hydrothermal Sediment.</title>
        <authorList>
            <person name="Zhou Z."/>
            <person name="Liu Y."/>
            <person name="Xu W."/>
            <person name="Pan J."/>
            <person name="Luo Z.H."/>
            <person name="Li M."/>
        </authorList>
    </citation>
    <scope>NUCLEOTIDE SEQUENCE [LARGE SCALE GENOMIC DNA]</scope>
    <source>
        <strain evidence="2">SpSt-413</strain>
    </source>
</reference>
<dbReference type="GO" id="GO:0008757">
    <property type="term" value="F:S-adenosylmethionine-dependent methyltransferase activity"/>
    <property type="evidence" value="ECO:0007669"/>
    <property type="project" value="InterPro"/>
</dbReference>
<feature type="domain" description="Methyltransferase type 11" evidence="1">
    <location>
        <begin position="89"/>
        <end position="136"/>
    </location>
</feature>
<dbReference type="Pfam" id="PF08241">
    <property type="entry name" value="Methyltransf_11"/>
    <property type="match status" value="1"/>
</dbReference>
<dbReference type="EMBL" id="DSRP01000076">
    <property type="protein sequence ID" value="HGG91525.1"/>
    <property type="molecule type" value="Genomic_DNA"/>
</dbReference>